<feature type="active site" description="For ring-opening step" evidence="4">
    <location>
        <position position="135"/>
    </location>
</feature>
<dbReference type="GO" id="GO:0004342">
    <property type="term" value="F:glucosamine-6-phosphate deaminase activity"/>
    <property type="evidence" value="ECO:0007669"/>
    <property type="project" value="UniProtKB-UniRule"/>
</dbReference>
<dbReference type="EMBL" id="JAIULA010000015">
    <property type="protein sequence ID" value="MCP0887288.1"/>
    <property type="molecule type" value="Genomic_DNA"/>
</dbReference>
<keyword evidence="7" id="KW-1185">Reference proteome</keyword>
<organism evidence="6 7">
    <name type="scientific">Ligilactobacillus ubinensis</name>
    <dbReference type="NCBI Taxonomy" id="2876789"/>
    <lineage>
        <taxon>Bacteria</taxon>
        <taxon>Bacillati</taxon>
        <taxon>Bacillota</taxon>
        <taxon>Bacilli</taxon>
        <taxon>Lactobacillales</taxon>
        <taxon>Lactobacillaceae</taxon>
        <taxon>Ligilactobacillus</taxon>
    </lineage>
</organism>
<evidence type="ECO:0000256" key="3">
    <source>
        <dbReference type="ARBA" id="ARBA00023277"/>
    </source>
</evidence>
<evidence type="ECO:0000256" key="2">
    <source>
        <dbReference type="ARBA" id="ARBA00022801"/>
    </source>
</evidence>
<dbReference type="PROSITE" id="PS01161">
    <property type="entry name" value="GLC_GALNAC_ISOMERASE"/>
    <property type="match status" value="1"/>
</dbReference>
<dbReference type="InterPro" id="IPR037171">
    <property type="entry name" value="NagB/RpiA_transferase-like"/>
</dbReference>
<dbReference type="InterPro" id="IPR006148">
    <property type="entry name" value="Glc/Gal-6P_isomerase"/>
</dbReference>
<evidence type="ECO:0000313" key="6">
    <source>
        <dbReference type="EMBL" id="MCP0887288.1"/>
    </source>
</evidence>
<evidence type="ECO:0000259" key="5">
    <source>
        <dbReference type="Pfam" id="PF01182"/>
    </source>
</evidence>
<dbReference type="PANTHER" id="PTHR11280:SF5">
    <property type="entry name" value="GLUCOSAMINE-6-PHOSPHATE ISOMERASE"/>
    <property type="match status" value="1"/>
</dbReference>
<keyword evidence="2 4" id="KW-0378">Hydrolase</keyword>
<reference evidence="6 7" key="1">
    <citation type="journal article" date="2023" name="Int. J. Syst. Evol. Microbiol.">
        <title>Ligilactobacillus ubinensis sp. nov., a novel species isolated from the wild ferment of a durian fruit (Durio zibethinus).</title>
        <authorList>
            <person name="Heng Y.C."/>
            <person name="Menon N."/>
            <person name="Chen B."/>
            <person name="Loo B.Z.L."/>
            <person name="Wong G.W.J."/>
            <person name="Lim A.C.H."/>
            <person name="Silvaraju S."/>
            <person name="Kittelmann S."/>
        </authorList>
    </citation>
    <scope>NUCLEOTIDE SEQUENCE [LARGE SCALE GENOMIC DNA]</scope>
    <source>
        <strain evidence="6 7">WILCCON 0076</strain>
    </source>
</reference>
<dbReference type="PANTHER" id="PTHR11280">
    <property type="entry name" value="GLUCOSAMINE-6-PHOSPHATE ISOMERASE"/>
    <property type="match status" value="1"/>
</dbReference>
<protein>
    <recommendedName>
        <fullName evidence="4">Glucosamine-6-phosphate deaminase</fullName>
        <ecNumber evidence="4">3.5.99.6</ecNumber>
    </recommendedName>
    <alternativeName>
        <fullName evidence="4">GlcN6P deaminase</fullName>
        <shortName evidence="4">GNPDA</shortName>
    </alternativeName>
    <alternativeName>
        <fullName evidence="4">Glucosamine-6-phosphate isomerase</fullName>
    </alternativeName>
</protein>
<accession>A0A9X2FN60</accession>
<comment type="caution">
    <text evidence="6">The sequence shown here is derived from an EMBL/GenBank/DDBJ whole genome shotgun (WGS) entry which is preliminary data.</text>
</comment>
<keyword evidence="3 4" id="KW-0119">Carbohydrate metabolism</keyword>
<feature type="active site" description="Proton acceptor; for enolization step" evidence="4">
    <location>
        <position position="62"/>
    </location>
</feature>
<feature type="active site" description="For ring-opening step" evidence="4">
    <location>
        <position position="128"/>
    </location>
</feature>
<comment type="function">
    <text evidence="4">Catalyzes the reversible isomerization-deamination of glucosamine 6-phosphate (GlcN6P) to form fructose 6-phosphate (Fru6P) and ammonium ion.</text>
</comment>
<dbReference type="GO" id="GO:0005975">
    <property type="term" value="P:carbohydrate metabolic process"/>
    <property type="evidence" value="ECO:0007669"/>
    <property type="project" value="InterPro"/>
</dbReference>
<gene>
    <name evidence="4 6" type="primary">nagB</name>
    <name evidence="6" type="ORF">LB941_08075</name>
</gene>
<dbReference type="GO" id="GO:0006046">
    <property type="term" value="P:N-acetylglucosamine catabolic process"/>
    <property type="evidence" value="ECO:0007669"/>
    <property type="project" value="UniProtKB-UniRule"/>
</dbReference>
<dbReference type="InterPro" id="IPR004547">
    <property type="entry name" value="Glucosamine6P_isomerase"/>
</dbReference>
<comment type="similarity">
    <text evidence="4">Belongs to the glucosamine/galactosamine-6-phosphate isomerase family. NagB subfamily.</text>
</comment>
<feature type="domain" description="Glucosamine/galactosamine-6-phosphate isomerase" evidence="5">
    <location>
        <begin position="25"/>
        <end position="221"/>
    </location>
</feature>
<evidence type="ECO:0000256" key="4">
    <source>
        <dbReference type="HAMAP-Rule" id="MF_01241"/>
    </source>
</evidence>
<evidence type="ECO:0000256" key="1">
    <source>
        <dbReference type="ARBA" id="ARBA00000644"/>
    </source>
</evidence>
<dbReference type="GO" id="GO:0019262">
    <property type="term" value="P:N-acetylneuraminate catabolic process"/>
    <property type="evidence" value="ECO:0007669"/>
    <property type="project" value="UniProtKB-UniRule"/>
</dbReference>
<feature type="active site" description="Proton acceptor; for ring-opening step" evidence="4">
    <location>
        <position position="130"/>
    </location>
</feature>
<dbReference type="Pfam" id="PF01182">
    <property type="entry name" value="Glucosamine_iso"/>
    <property type="match status" value="1"/>
</dbReference>
<dbReference type="FunFam" id="3.40.50.1360:FF:000003">
    <property type="entry name" value="Glucosamine-6-phosphate deaminase"/>
    <property type="match status" value="1"/>
</dbReference>
<dbReference type="Proteomes" id="UP001139006">
    <property type="component" value="Unassembled WGS sequence"/>
</dbReference>
<dbReference type="GO" id="GO:0042802">
    <property type="term" value="F:identical protein binding"/>
    <property type="evidence" value="ECO:0007669"/>
    <property type="project" value="TreeGrafter"/>
</dbReference>
<name>A0A9X2FN60_9LACO</name>
<dbReference type="HAMAP" id="MF_01241">
    <property type="entry name" value="GlcN6P_deamin"/>
    <property type="match status" value="1"/>
</dbReference>
<dbReference type="CDD" id="cd01399">
    <property type="entry name" value="GlcN6P_deaminase"/>
    <property type="match status" value="1"/>
</dbReference>
<comment type="pathway">
    <text evidence="4">Amino-sugar metabolism; N-acetylneuraminate degradation; D-fructose 6-phosphate from N-acetylneuraminate: step 5/5.</text>
</comment>
<dbReference type="GO" id="GO:0005737">
    <property type="term" value="C:cytoplasm"/>
    <property type="evidence" value="ECO:0007669"/>
    <property type="project" value="TreeGrafter"/>
</dbReference>
<dbReference type="SUPFAM" id="SSF100950">
    <property type="entry name" value="NagB/RpiA/CoA transferase-like"/>
    <property type="match status" value="1"/>
</dbReference>
<dbReference type="InterPro" id="IPR018321">
    <property type="entry name" value="Glucosamine6P_isomerase_CS"/>
</dbReference>
<dbReference type="GO" id="GO:0006043">
    <property type="term" value="P:glucosamine catabolic process"/>
    <property type="evidence" value="ECO:0007669"/>
    <property type="project" value="TreeGrafter"/>
</dbReference>
<dbReference type="EC" id="3.5.99.6" evidence="4"/>
<dbReference type="AlphaFoldDB" id="A0A9X2FN60"/>
<dbReference type="RefSeq" id="WP_253361030.1">
    <property type="nucleotide sequence ID" value="NZ_JAIULA010000015.1"/>
</dbReference>
<dbReference type="Gene3D" id="3.40.50.1360">
    <property type="match status" value="1"/>
</dbReference>
<proteinExistence type="inferred from homology"/>
<comment type="catalytic activity">
    <reaction evidence="1 4">
        <text>alpha-D-glucosamine 6-phosphate + H2O = beta-D-fructose 6-phosphate + NH4(+)</text>
        <dbReference type="Rhea" id="RHEA:12172"/>
        <dbReference type="ChEBI" id="CHEBI:15377"/>
        <dbReference type="ChEBI" id="CHEBI:28938"/>
        <dbReference type="ChEBI" id="CHEBI:57634"/>
        <dbReference type="ChEBI" id="CHEBI:75989"/>
        <dbReference type="EC" id="3.5.99.6"/>
    </reaction>
</comment>
<dbReference type="NCBIfam" id="TIGR00502">
    <property type="entry name" value="nagB"/>
    <property type="match status" value="1"/>
</dbReference>
<sequence>MKVIIVKDKEVGGKKAYDVFVETLKKGSRTFGLATGGTPETTYKQLVNSDLDFTDCTSVNLDEYVGLTPDNPQSYNYYMHKHLFDSKPFKNSYLPDGSAKDENEEIKRYNNILKDNPIDLQLLGIGKNGHIGFNEPGSPIDAKTRKVHLTESTIAANARYFKNKDEVPQYAYSMGIGSIMQAKEILVEAFGAEKAEAVAKMIEGKVSPDVPASILQRHANVTVIVDEQAAKLLKKDYK</sequence>
<comment type="caution">
    <text evidence="4">Lacks conserved residue(s) required for the propagation of feature annotation.</text>
</comment>
<evidence type="ECO:0000313" key="7">
    <source>
        <dbReference type="Proteomes" id="UP001139006"/>
    </source>
</evidence>